<evidence type="ECO:0000256" key="1">
    <source>
        <dbReference type="SAM" id="MobiDB-lite"/>
    </source>
</evidence>
<dbReference type="InterPro" id="IPR003776">
    <property type="entry name" value="YcaO-like_dom"/>
</dbReference>
<dbReference type="RefSeq" id="WP_152264686.1">
    <property type="nucleotide sequence ID" value="NZ_VOKX01000070.1"/>
</dbReference>
<evidence type="ECO:0000313" key="3">
    <source>
        <dbReference type="EMBL" id="KAB7839587.1"/>
    </source>
</evidence>
<dbReference type="Gene3D" id="3.40.50.720">
    <property type="entry name" value="NAD(P)-binding Rossmann-like Domain"/>
    <property type="match status" value="1"/>
</dbReference>
<organism evidence="3 4">
    <name type="scientific">Streptomyces mobaraensis</name>
    <name type="common">Streptoverticillium mobaraense</name>
    <dbReference type="NCBI Taxonomy" id="35621"/>
    <lineage>
        <taxon>Bacteria</taxon>
        <taxon>Bacillati</taxon>
        <taxon>Actinomycetota</taxon>
        <taxon>Actinomycetes</taxon>
        <taxon>Kitasatosporales</taxon>
        <taxon>Streptomycetaceae</taxon>
        <taxon>Streptomyces</taxon>
    </lineage>
</organism>
<evidence type="ECO:0000313" key="4">
    <source>
        <dbReference type="Proteomes" id="UP000327000"/>
    </source>
</evidence>
<sequence length="636" mass="66179">MLPKLKSDVLYVPTPDGAHVFGAGADVALRGPAAYRLLDRLAPHLDGSTELDALVRGLPDGTRTAVERLVGRLQSAGCLIDAAADLPHGLTAWELDTYAAEIAFVEYHATSAARRFQTYRDSAVTVVGAGPVFTALVCSALRSGVRRLRAVHTPDTGTDPAADADRLTELAAEAALRDPDQTLERVPFSAAEEDRLATADAVLHVAAGPAVERAPRLDRLCGTSGTLLVQGVVLDDVAWLGPPGPDWASAWSRLRARPPYRTGTFLTGPAAAVVAGHLGLAAFRALAGIEEPGARAALTRIDLETLRTSTHAFLPHPAARPAGPEPAAAFTARIGRLRAAAPLSAEEFSAAAAACFDPYTGVLRTLDEGDFTQIPLHVTEAVPHLADSGGPRVFGTGPDFAEARRRAALRGIARHAAASPDPRRFGPGATVWGWDLADGQPVRVPADTAFSAGTGLAARLSWDEAVDDGLGQHCARLAAEDVAAGRTRPVPLDLTQAPADERTARYLGLLRAAGGTARVADIGGALGVPVLAWWLDGRPVAVTCGPDAAAEGLERTLLARQSAMTDEPAYAPEPVPGLGDPPEPAPTAAWPAAPDRAALPAALRSRGLRPVAVPLDHDPAVHDVLPSVLRVVTADA</sequence>
<dbReference type="EMBL" id="VOKX01000070">
    <property type="protein sequence ID" value="KAB7839587.1"/>
    <property type="molecule type" value="Genomic_DNA"/>
</dbReference>
<name>A0A5N5W4D8_STRMB</name>
<keyword evidence="4" id="KW-1185">Reference proteome</keyword>
<dbReference type="Gene3D" id="3.90.930.60">
    <property type="match status" value="1"/>
</dbReference>
<evidence type="ECO:0000259" key="2">
    <source>
        <dbReference type="PROSITE" id="PS51664"/>
    </source>
</evidence>
<feature type="domain" description="YcaO" evidence="2">
    <location>
        <begin position="361"/>
        <end position="636"/>
    </location>
</feature>
<proteinExistence type="predicted"/>
<gene>
    <name evidence="3" type="ORF">FRZ00_21920</name>
</gene>
<feature type="region of interest" description="Disordered" evidence="1">
    <location>
        <begin position="567"/>
        <end position="593"/>
    </location>
</feature>
<dbReference type="Proteomes" id="UP000327000">
    <property type="component" value="Unassembled WGS sequence"/>
</dbReference>
<dbReference type="AlphaFoldDB" id="A0A5N5W4D8"/>
<dbReference type="OrthoDB" id="4219774at2"/>
<accession>A0A5N5W4D8</accession>
<protein>
    <recommendedName>
        <fullName evidence="2">YcaO domain-containing protein</fullName>
    </recommendedName>
</protein>
<feature type="compositionally biased region" description="Pro residues" evidence="1">
    <location>
        <begin position="571"/>
        <end position="585"/>
    </location>
</feature>
<dbReference type="PROSITE" id="PS51664">
    <property type="entry name" value="YCAO"/>
    <property type="match status" value="1"/>
</dbReference>
<comment type="caution">
    <text evidence="3">The sequence shown here is derived from an EMBL/GenBank/DDBJ whole genome shotgun (WGS) entry which is preliminary data.</text>
</comment>
<reference evidence="3 4" key="1">
    <citation type="journal article" date="2019" name="Microb. Cell Fact.">
        <title>Exploring novel herbicidin analogues by transcriptional regulator overexpression and MS/MS molecular networking.</title>
        <authorList>
            <person name="Shi Y."/>
            <person name="Gu R."/>
            <person name="Li Y."/>
            <person name="Wang X."/>
            <person name="Ren W."/>
            <person name="Li X."/>
            <person name="Wang L."/>
            <person name="Xie Y."/>
            <person name="Hong B."/>
        </authorList>
    </citation>
    <scope>NUCLEOTIDE SEQUENCE [LARGE SCALE GENOMIC DNA]</scope>
    <source>
        <strain evidence="3 4">US-43</strain>
    </source>
</reference>